<feature type="region of interest" description="Disordered" evidence="1">
    <location>
        <begin position="29"/>
        <end position="78"/>
    </location>
</feature>
<reference evidence="2 3" key="1">
    <citation type="submission" date="2018-06" db="EMBL/GenBank/DDBJ databases">
        <title>Comparative genomics reveals the genomic features of Rhizophagus irregularis, R. cerebriforme, R. diaphanum and Gigaspora rosea, and their symbiotic lifestyle signature.</title>
        <authorList>
            <person name="Morin E."/>
            <person name="San Clemente H."/>
            <person name="Chen E.C.H."/>
            <person name="De La Providencia I."/>
            <person name="Hainaut M."/>
            <person name="Kuo A."/>
            <person name="Kohler A."/>
            <person name="Murat C."/>
            <person name="Tang N."/>
            <person name="Roy S."/>
            <person name="Loubradou J."/>
            <person name="Henrissat B."/>
            <person name="Grigoriev I.V."/>
            <person name="Corradi N."/>
            <person name="Roux C."/>
            <person name="Martin F.M."/>
        </authorList>
    </citation>
    <scope>NUCLEOTIDE SEQUENCE [LARGE SCALE GENOMIC DNA]</scope>
    <source>
        <strain evidence="2 3">DAOM 227022</strain>
    </source>
</reference>
<name>A0A397T890_9GLOM</name>
<accession>A0A397T890</accession>
<proteinExistence type="predicted"/>
<evidence type="ECO:0000313" key="2">
    <source>
        <dbReference type="EMBL" id="RIA93136.1"/>
    </source>
</evidence>
<gene>
    <name evidence="2" type="ORF">C1645_819764</name>
</gene>
<sequence>MPRSDKKDTTCVCCGYKFTRLAKLRQHYQSNKNQCSPTSTQKEKKTTTPKTSNIPRLQSPSPAPISHIRGRDRRKEVLRKPGEHLRTWGARLRRRWIEVTGEECILPKTLKECQRLHHDLLQADDEASENNQEDPEAGPGPATQANRKKQRKIV</sequence>
<evidence type="ECO:0000313" key="3">
    <source>
        <dbReference type="Proteomes" id="UP000265703"/>
    </source>
</evidence>
<protein>
    <submittedName>
        <fullName evidence="2">Uncharacterized protein</fullName>
    </submittedName>
</protein>
<dbReference type="OrthoDB" id="2416758at2759"/>
<dbReference type="EMBL" id="QKYT01000110">
    <property type="protein sequence ID" value="RIA93136.1"/>
    <property type="molecule type" value="Genomic_DNA"/>
</dbReference>
<dbReference type="AlphaFoldDB" id="A0A397T890"/>
<feature type="non-terminal residue" evidence="2">
    <location>
        <position position="154"/>
    </location>
</feature>
<feature type="region of interest" description="Disordered" evidence="1">
    <location>
        <begin position="121"/>
        <end position="154"/>
    </location>
</feature>
<keyword evidence="3" id="KW-1185">Reference proteome</keyword>
<feature type="compositionally biased region" description="Acidic residues" evidence="1">
    <location>
        <begin position="122"/>
        <end position="136"/>
    </location>
</feature>
<comment type="caution">
    <text evidence="2">The sequence shown here is derived from an EMBL/GenBank/DDBJ whole genome shotgun (WGS) entry which is preliminary data.</text>
</comment>
<dbReference type="Proteomes" id="UP000265703">
    <property type="component" value="Unassembled WGS sequence"/>
</dbReference>
<organism evidence="2 3">
    <name type="scientific">Glomus cerebriforme</name>
    <dbReference type="NCBI Taxonomy" id="658196"/>
    <lineage>
        <taxon>Eukaryota</taxon>
        <taxon>Fungi</taxon>
        <taxon>Fungi incertae sedis</taxon>
        <taxon>Mucoromycota</taxon>
        <taxon>Glomeromycotina</taxon>
        <taxon>Glomeromycetes</taxon>
        <taxon>Glomerales</taxon>
        <taxon>Glomeraceae</taxon>
        <taxon>Glomus</taxon>
    </lineage>
</organism>
<evidence type="ECO:0000256" key="1">
    <source>
        <dbReference type="SAM" id="MobiDB-lite"/>
    </source>
</evidence>